<evidence type="ECO:0000313" key="3">
    <source>
        <dbReference type="Proteomes" id="UP000314294"/>
    </source>
</evidence>
<name>A0A4Z2FHV9_9TELE</name>
<feature type="compositionally biased region" description="Low complexity" evidence="1">
    <location>
        <begin position="31"/>
        <end position="40"/>
    </location>
</feature>
<evidence type="ECO:0000313" key="2">
    <source>
        <dbReference type="EMBL" id="TNN40749.1"/>
    </source>
</evidence>
<sequence>MDFPHSERVRASEQLDTTGRLEKESNPAGESPPLLHSSTPPLVLLFKHHPTANAQREKSIKILLRCFFGAVDDIRA</sequence>
<keyword evidence="3" id="KW-1185">Reference proteome</keyword>
<feature type="region of interest" description="Disordered" evidence="1">
    <location>
        <begin position="1"/>
        <end position="40"/>
    </location>
</feature>
<dbReference type="EMBL" id="SRLO01001163">
    <property type="protein sequence ID" value="TNN40749.1"/>
    <property type="molecule type" value="Genomic_DNA"/>
</dbReference>
<organism evidence="2 3">
    <name type="scientific">Liparis tanakae</name>
    <name type="common">Tanaka's snailfish</name>
    <dbReference type="NCBI Taxonomy" id="230148"/>
    <lineage>
        <taxon>Eukaryota</taxon>
        <taxon>Metazoa</taxon>
        <taxon>Chordata</taxon>
        <taxon>Craniata</taxon>
        <taxon>Vertebrata</taxon>
        <taxon>Euteleostomi</taxon>
        <taxon>Actinopterygii</taxon>
        <taxon>Neopterygii</taxon>
        <taxon>Teleostei</taxon>
        <taxon>Neoteleostei</taxon>
        <taxon>Acanthomorphata</taxon>
        <taxon>Eupercaria</taxon>
        <taxon>Perciformes</taxon>
        <taxon>Cottioidei</taxon>
        <taxon>Cottales</taxon>
        <taxon>Liparidae</taxon>
        <taxon>Liparis</taxon>
    </lineage>
</organism>
<protein>
    <submittedName>
        <fullName evidence="2">Uncharacterized protein</fullName>
    </submittedName>
</protein>
<accession>A0A4Z2FHV9</accession>
<evidence type="ECO:0000256" key="1">
    <source>
        <dbReference type="SAM" id="MobiDB-lite"/>
    </source>
</evidence>
<feature type="compositionally biased region" description="Basic and acidic residues" evidence="1">
    <location>
        <begin position="1"/>
        <end position="25"/>
    </location>
</feature>
<dbReference type="AlphaFoldDB" id="A0A4Z2FHV9"/>
<reference evidence="2 3" key="1">
    <citation type="submission" date="2019-03" db="EMBL/GenBank/DDBJ databases">
        <title>First draft genome of Liparis tanakae, snailfish: a comprehensive survey of snailfish specific genes.</title>
        <authorList>
            <person name="Kim W."/>
            <person name="Song I."/>
            <person name="Jeong J.-H."/>
            <person name="Kim D."/>
            <person name="Kim S."/>
            <person name="Ryu S."/>
            <person name="Song J.Y."/>
            <person name="Lee S.K."/>
        </authorList>
    </citation>
    <scope>NUCLEOTIDE SEQUENCE [LARGE SCALE GENOMIC DNA]</scope>
    <source>
        <tissue evidence="2">Muscle</tissue>
    </source>
</reference>
<comment type="caution">
    <text evidence="2">The sequence shown here is derived from an EMBL/GenBank/DDBJ whole genome shotgun (WGS) entry which is preliminary data.</text>
</comment>
<gene>
    <name evidence="2" type="ORF">EYF80_049096</name>
</gene>
<dbReference type="Proteomes" id="UP000314294">
    <property type="component" value="Unassembled WGS sequence"/>
</dbReference>
<proteinExistence type="predicted"/>